<feature type="domain" description="N-acetyltransferase" evidence="1">
    <location>
        <begin position="1"/>
        <end position="75"/>
    </location>
</feature>
<comment type="caution">
    <text evidence="2">The sequence shown here is derived from an EMBL/GenBank/DDBJ whole genome shotgun (WGS) entry which is preliminary data.</text>
</comment>
<name>A0ABT3KEZ8_9GAMM</name>
<evidence type="ECO:0000259" key="1">
    <source>
        <dbReference type="PROSITE" id="PS51186"/>
    </source>
</evidence>
<keyword evidence="2" id="KW-0808">Transferase</keyword>
<dbReference type="GO" id="GO:0016746">
    <property type="term" value="F:acyltransferase activity"/>
    <property type="evidence" value="ECO:0007669"/>
    <property type="project" value="UniProtKB-KW"/>
</dbReference>
<dbReference type="EC" id="2.3.1.-" evidence="2"/>
<reference evidence="2" key="1">
    <citation type="submission" date="2022-11" db="EMBL/GenBank/DDBJ databases">
        <title>Marinomonas sp. nov., isolated from marine algae.</title>
        <authorList>
            <person name="Choi D.G."/>
            <person name="Kim J.M."/>
            <person name="Lee J.K."/>
            <person name="Baek J.H."/>
            <person name="Jeon C.O."/>
        </authorList>
    </citation>
    <scope>NUCLEOTIDE SEQUENCE</scope>
    <source>
        <strain evidence="2">KJ51-3</strain>
    </source>
</reference>
<dbReference type="PROSITE" id="PS51186">
    <property type="entry name" value="GNAT"/>
    <property type="match status" value="1"/>
</dbReference>
<dbReference type="Gene3D" id="3.40.630.30">
    <property type="match status" value="1"/>
</dbReference>
<dbReference type="EMBL" id="JAPEUL010000007">
    <property type="protein sequence ID" value="MCW4629110.1"/>
    <property type="molecule type" value="Genomic_DNA"/>
</dbReference>
<dbReference type="Pfam" id="PF00583">
    <property type="entry name" value="Acetyltransf_1"/>
    <property type="match status" value="1"/>
</dbReference>
<dbReference type="RefSeq" id="WP_265219379.1">
    <property type="nucleotide sequence ID" value="NZ_JAPEUL010000007.1"/>
</dbReference>
<dbReference type="InterPro" id="IPR016181">
    <property type="entry name" value="Acyl_CoA_acyltransferase"/>
</dbReference>
<dbReference type="SUPFAM" id="SSF55729">
    <property type="entry name" value="Acyl-CoA N-acyltransferases (Nat)"/>
    <property type="match status" value="1"/>
</dbReference>
<protein>
    <submittedName>
        <fullName evidence="2">GNAT family N-acetyltransferase</fullName>
        <ecNumber evidence="2">2.3.1.-</ecNumber>
    </submittedName>
</protein>
<dbReference type="InterPro" id="IPR000182">
    <property type="entry name" value="GNAT_dom"/>
</dbReference>
<keyword evidence="3" id="KW-1185">Reference proteome</keyword>
<organism evidence="2 3">
    <name type="scientific">Marinomonas rhodophyticola</name>
    <dbReference type="NCBI Taxonomy" id="2992803"/>
    <lineage>
        <taxon>Bacteria</taxon>
        <taxon>Pseudomonadati</taxon>
        <taxon>Pseudomonadota</taxon>
        <taxon>Gammaproteobacteria</taxon>
        <taxon>Oceanospirillales</taxon>
        <taxon>Oceanospirillaceae</taxon>
        <taxon>Marinomonas</taxon>
    </lineage>
</organism>
<evidence type="ECO:0000313" key="3">
    <source>
        <dbReference type="Proteomes" id="UP001431181"/>
    </source>
</evidence>
<sequence>MSKEFQGRGFAKQAISALPHYLKEAFPTYSIIYLTVNCQNPVAKELYLKGGFEDTNNLYHGGPASLQHIMMKAIESSIGAESE</sequence>
<gene>
    <name evidence="2" type="ORF">ONZ52_09095</name>
</gene>
<keyword evidence="2" id="KW-0012">Acyltransferase</keyword>
<dbReference type="Proteomes" id="UP001431181">
    <property type="component" value="Unassembled WGS sequence"/>
</dbReference>
<proteinExistence type="predicted"/>
<accession>A0ABT3KEZ8</accession>
<evidence type="ECO:0000313" key="2">
    <source>
        <dbReference type="EMBL" id="MCW4629110.1"/>
    </source>
</evidence>